<dbReference type="PANTHER" id="PTHR21089:SF1">
    <property type="entry name" value="BIFUNCTIONAL 3-DEHYDROQUINATE DEHYDRATASE_SHIKIMATE DEHYDROGENASE, CHLOROPLASTIC"/>
    <property type="match status" value="1"/>
</dbReference>
<dbReference type="GO" id="GO:0019632">
    <property type="term" value="P:shikimate metabolic process"/>
    <property type="evidence" value="ECO:0007669"/>
    <property type="project" value="TreeGrafter"/>
</dbReference>
<dbReference type="CDD" id="cd01065">
    <property type="entry name" value="NAD_bind_Shikimate_DH"/>
    <property type="match status" value="1"/>
</dbReference>
<dbReference type="InterPro" id="IPR022893">
    <property type="entry name" value="Shikimate_DH_fam"/>
</dbReference>
<dbReference type="OrthoDB" id="204377at2759"/>
<dbReference type="AlphaFoldDB" id="A0A0V1PZL3"/>
<keyword evidence="3" id="KW-1185">Reference proteome</keyword>
<dbReference type="Pfam" id="PF08501">
    <property type="entry name" value="Shikimate_dh_N"/>
    <property type="match status" value="1"/>
</dbReference>
<dbReference type="Proteomes" id="UP000054251">
    <property type="component" value="Unassembled WGS sequence"/>
</dbReference>
<evidence type="ECO:0000313" key="2">
    <source>
        <dbReference type="EMBL" id="KSA01493.1"/>
    </source>
</evidence>
<dbReference type="EMBL" id="LMYN01000051">
    <property type="protein sequence ID" value="KSA01493.1"/>
    <property type="molecule type" value="Genomic_DNA"/>
</dbReference>
<dbReference type="InterPro" id="IPR046346">
    <property type="entry name" value="Aminoacid_DH-like_N_sf"/>
</dbReference>
<dbReference type="InterPro" id="IPR013708">
    <property type="entry name" value="Shikimate_DH-bd_N"/>
</dbReference>
<name>A0A0V1PZL3_9ASCO</name>
<gene>
    <name evidence="2" type="ORF">AC631_02714</name>
</gene>
<organism evidence="2 3">
    <name type="scientific">Debaryomyces fabryi</name>
    <dbReference type="NCBI Taxonomy" id="58627"/>
    <lineage>
        <taxon>Eukaryota</taxon>
        <taxon>Fungi</taxon>
        <taxon>Dikarya</taxon>
        <taxon>Ascomycota</taxon>
        <taxon>Saccharomycotina</taxon>
        <taxon>Pichiomycetes</taxon>
        <taxon>Debaryomycetaceae</taxon>
        <taxon>Debaryomyces</taxon>
    </lineage>
</organism>
<dbReference type="InterPro" id="IPR036291">
    <property type="entry name" value="NAD(P)-bd_dom_sf"/>
</dbReference>
<reference evidence="2 3" key="1">
    <citation type="submission" date="2015-11" db="EMBL/GenBank/DDBJ databases">
        <title>The genome of Debaryomyces fabryi.</title>
        <authorList>
            <person name="Tafer H."/>
            <person name="Lopandic K."/>
        </authorList>
    </citation>
    <scope>NUCLEOTIDE SEQUENCE [LARGE SCALE GENOMIC DNA]</scope>
    <source>
        <strain evidence="2 3">CBS 789</strain>
    </source>
</reference>
<feature type="domain" description="Shikimate dehydrogenase substrate binding N-terminal" evidence="1">
    <location>
        <begin position="25"/>
        <end position="105"/>
    </location>
</feature>
<comment type="caution">
    <text evidence="2">The sequence shown here is derived from an EMBL/GenBank/DDBJ whole genome shotgun (WGS) entry which is preliminary data.</text>
</comment>
<sequence length="317" mass="35380">MASNSPILEKTNFEELRTKNFIFRLFGLHISHSKSPLLQNYLFGKSGLSWRYELYESSDIDAFKKVLQGDDCIGSAVTMPNKVVMTEHVDFVDNDAKAVGAINTIYTRKEKDTGKTLYIGTNTDTYGIRDSFLYNAPEVVEKSKKSDKPGLVYGGGGACRSAVYALNEFLGCSKVYVINRFALEVEAVREGMVKGGFKGEIVHVSTPEQAASLEKPNLIVCTVPDFAPLTDEEKTARETLEVFIGSQDKGAVLEMCYHPKPLTRLYNEFKAAKWQVIGGMEAMIYQGFAQQSLWTGYSLEEMPVKDVVDYVYKNANN</sequence>
<evidence type="ECO:0000259" key="1">
    <source>
        <dbReference type="Pfam" id="PF08501"/>
    </source>
</evidence>
<dbReference type="Gene3D" id="3.40.50.720">
    <property type="entry name" value="NAD(P)-binding Rossmann-like Domain"/>
    <property type="match status" value="1"/>
</dbReference>
<dbReference type="SUPFAM" id="SSF53223">
    <property type="entry name" value="Aminoacid dehydrogenase-like, N-terminal domain"/>
    <property type="match status" value="1"/>
</dbReference>
<dbReference type="GO" id="GO:0004764">
    <property type="term" value="F:shikimate 3-dehydrogenase (NADP+) activity"/>
    <property type="evidence" value="ECO:0007669"/>
    <property type="project" value="InterPro"/>
</dbReference>
<evidence type="ECO:0000313" key="3">
    <source>
        <dbReference type="Proteomes" id="UP000054251"/>
    </source>
</evidence>
<dbReference type="GO" id="GO:0009423">
    <property type="term" value="P:chorismate biosynthetic process"/>
    <property type="evidence" value="ECO:0007669"/>
    <property type="project" value="TreeGrafter"/>
</dbReference>
<dbReference type="SUPFAM" id="SSF51735">
    <property type="entry name" value="NAD(P)-binding Rossmann-fold domains"/>
    <property type="match status" value="1"/>
</dbReference>
<proteinExistence type="predicted"/>
<dbReference type="Gene3D" id="3.40.50.10860">
    <property type="entry name" value="Leucine Dehydrogenase, chain A, domain 1"/>
    <property type="match status" value="1"/>
</dbReference>
<accession>A0A0V1PZL3</accession>
<protein>
    <recommendedName>
        <fullName evidence="1">Shikimate dehydrogenase substrate binding N-terminal domain-containing protein</fullName>
    </recommendedName>
</protein>
<dbReference type="GeneID" id="26839723"/>
<dbReference type="PANTHER" id="PTHR21089">
    <property type="entry name" value="SHIKIMATE DEHYDROGENASE"/>
    <property type="match status" value="1"/>
</dbReference>
<dbReference type="RefSeq" id="XP_015467595.1">
    <property type="nucleotide sequence ID" value="XM_015611544.1"/>
</dbReference>